<reference evidence="3" key="1">
    <citation type="submission" date="2020-07" db="EMBL/GenBank/DDBJ databases">
        <title>Huge and variable diversity of episymbiotic CPR bacteria and DPANN archaea in groundwater ecosystems.</title>
        <authorList>
            <person name="He C.Y."/>
            <person name="Keren R."/>
            <person name="Whittaker M."/>
            <person name="Farag I.F."/>
            <person name="Doudna J."/>
            <person name="Cate J.H.D."/>
            <person name="Banfield J.F."/>
        </authorList>
    </citation>
    <scope>NUCLEOTIDE SEQUENCE</scope>
    <source>
        <strain evidence="3">NC_groundwater_763_Ag_S-0.2um_68_21</strain>
    </source>
</reference>
<evidence type="ECO:0000313" key="4">
    <source>
        <dbReference type="Proteomes" id="UP000782312"/>
    </source>
</evidence>
<name>A0A932HX27_UNCTE</name>
<dbReference type="PANTHER" id="PTHR43377:SF1">
    <property type="entry name" value="BILIVERDIN REDUCTASE A"/>
    <property type="match status" value="1"/>
</dbReference>
<proteinExistence type="predicted"/>
<dbReference type="Gene3D" id="3.30.360.10">
    <property type="entry name" value="Dihydrodipicolinate Reductase, domain 2"/>
    <property type="match status" value="1"/>
</dbReference>
<dbReference type="InterPro" id="IPR051450">
    <property type="entry name" value="Gfo/Idh/MocA_Oxidoreductases"/>
</dbReference>
<feature type="domain" description="GFO/IDH/MocA-like oxidoreductase" evidence="2">
    <location>
        <begin position="133"/>
        <end position="255"/>
    </location>
</feature>
<dbReference type="SUPFAM" id="SSF51735">
    <property type="entry name" value="NAD(P)-binding Rossmann-fold domains"/>
    <property type="match status" value="1"/>
</dbReference>
<evidence type="ECO:0000259" key="1">
    <source>
        <dbReference type="Pfam" id="PF01408"/>
    </source>
</evidence>
<dbReference type="Pfam" id="PF22725">
    <property type="entry name" value="GFO_IDH_MocA_C3"/>
    <property type="match status" value="1"/>
</dbReference>
<accession>A0A932HX27</accession>
<evidence type="ECO:0000259" key="2">
    <source>
        <dbReference type="Pfam" id="PF22725"/>
    </source>
</evidence>
<dbReference type="InterPro" id="IPR000683">
    <property type="entry name" value="Gfo/Idh/MocA-like_OxRdtase_N"/>
</dbReference>
<dbReference type="Pfam" id="PF01408">
    <property type="entry name" value="GFO_IDH_MocA"/>
    <property type="match status" value="1"/>
</dbReference>
<dbReference type="EMBL" id="JACPUR010000001">
    <property type="protein sequence ID" value="MBI3126003.1"/>
    <property type="molecule type" value="Genomic_DNA"/>
</dbReference>
<comment type="caution">
    <text evidence="3">The sequence shown here is derived from an EMBL/GenBank/DDBJ whole genome shotgun (WGS) entry which is preliminary data.</text>
</comment>
<dbReference type="PANTHER" id="PTHR43377">
    <property type="entry name" value="BILIVERDIN REDUCTASE A"/>
    <property type="match status" value="1"/>
</dbReference>
<dbReference type="InterPro" id="IPR036291">
    <property type="entry name" value="NAD(P)-bd_dom_sf"/>
</dbReference>
<organism evidence="3 4">
    <name type="scientific">Tectimicrobiota bacterium</name>
    <dbReference type="NCBI Taxonomy" id="2528274"/>
    <lineage>
        <taxon>Bacteria</taxon>
        <taxon>Pseudomonadati</taxon>
        <taxon>Nitrospinota/Tectimicrobiota group</taxon>
        <taxon>Candidatus Tectimicrobiota</taxon>
    </lineage>
</organism>
<dbReference type="InterPro" id="IPR055170">
    <property type="entry name" value="GFO_IDH_MocA-like_dom"/>
</dbReference>
<evidence type="ECO:0000313" key="3">
    <source>
        <dbReference type="EMBL" id="MBI3126003.1"/>
    </source>
</evidence>
<dbReference type="GO" id="GO:0000166">
    <property type="term" value="F:nucleotide binding"/>
    <property type="evidence" value="ECO:0007669"/>
    <property type="project" value="InterPro"/>
</dbReference>
<feature type="domain" description="Gfo/Idh/MocA-like oxidoreductase N-terminal" evidence="1">
    <location>
        <begin position="7"/>
        <end position="122"/>
    </location>
</feature>
<protein>
    <submittedName>
        <fullName evidence="3">Gfo/Idh/MocA family oxidoreductase</fullName>
    </submittedName>
</protein>
<dbReference type="Proteomes" id="UP000782312">
    <property type="component" value="Unassembled WGS sequence"/>
</dbReference>
<sequence>MSGSLALRFLVAGCGSVGKRHLRNLRTLGVTDLLTFDVLAERCREASAELGVEAVASLEEAWARGVDAVLVTVPTREHYPLALEAARQGCHLFIEKPLSDRLEGLDALAGIAAEKRLIALVGCNMRFHPGPAAVKRLLDEGAIGAPVAARLQTGSYLPDWRPSVDYRQSYSASAEGGGGAVLDCIHEIDLALWYFGPAEVAGAAVLPAESLGLDVDGLAEMLLRHHSGVLSSVHLNFVQRDYRRVCQIIGTEGTLYWDFEEEAVRCYRPKEGWQAFPQPAGWELNRMYLDEMRHFLACLVGEEKPHVDVTGGWRALEIALAAKAWPGARPVVGA</sequence>
<dbReference type="SUPFAM" id="SSF55347">
    <property type="entry name" value="Glyceraldehyde-3-phosphate dehydrogenase-like, C-terminal domain"/>
    <property type="match status" value="1"/>
</dbReference>
<gene>
    <name evidence="3" type="ORF">HYZ11_00175</name>
</gene>
<dbReference type="Gene3D" id="3.40.50.720">
    <property type="entry name" value="NAD(P)-binding Rossmann-like Domain"/>
    <property type="match status" value="1"/>
</dbReference>
<dbReference type="AlphaFoldDB" id="A0A932HX27"/>